<evidence type="ECO:0000313" key="3">
    <source>
        <dbReference type="Proteomes" id="UP000317010"/>
    </source>
</evidence>
<name>A0A562TS87_9SPHI</name>
<dbReference type="EMBL" id="VLLI01000013">
    <property type="protein sequence ID" value="TWI96313.1"/>
    <property type="molecule type" value="Genomic_DNA"/>
</dbReference>
<reference evidence="2 3" key="1">
    <citation type="submission" date="2019-07" db="EMBL/GenBank/DDBJ databases">
        <title>Genomic Encyclopedia of Archaeal and Bacterial Type Strains, Phase II (KMG-II): from individual species to whole genera.</title>
        <authorList>
            <person name="Goeker M."/>
        </authorList>
    </citation>
    <scope>NUCLEOTIDE SEQUENCE [LARGE SCALE GENOMIC DNA]</scope>
    <source>
        <strain evidence="2 3">ATCC BAA-1854</strain>
    </source>
</reference>
<dbReference type="RefSeq" id="WP_144915404.1">
    <property type="nucleotide sequence ID" value="NZ_VLLI01000013.1"/>
</dbReference>
<feature type="region of interest" description="Disordered" evidence="1">
    <location>
        <begin position="1"/>
        <end position="63"/>
    </location>
</feature>
<evidence type="ECO:0000313" key="2">
    <source>
        <dbReference type="EMBL" id="TWI96313.1"/>
    </source>
</evidence>
<dbReference type="AlphaFoldDB" id="A0A562TS87"/>
<dbReference type="Proteomes" id="UP000317010">
    <property type="component" value="Unassembled WGS sequence"/>
</dbReference>
<organism evidence="2 3">
    <name type="scientific">Mucilaginibacter frigoritolerans</name>
    <dbReference type="NCBI Taxonomy" id="652788"/>
    <lineage>
        <taxon>Bacteria</taxon>
        <taxon>Pseudomonadati</taxon>
        <taxon>Bacteroidota</taxon>
        <taxon>Sphingobacteriia</taxon>
        <taxon>Sphingobacteriales</taxon>
        <taxon>Sphingobacteriaceae</taxon>
        <taxon>Mucilaginibacter</taxon>
    </lineage>
</organism>
<comment type="caution">
    <text evidence="2">The sequence shown here is derived from an EMBL/GenBank/DDBJ whole genome shotgun (WGS) entry which is preliminary data.</text>
</comment>
<sequence>MGTPKKPVNKKVDSKNTGEDEEDDDSTLDQPSKKKVVDDDDDFDGPLDDIGFESYDDDEDDDY</sequence>
<proteinExistence type="predicted"/>
<keyword evidence="3" id="KW-1185">Reference proteome</keyword>
<gene>
    <name evidence="2" type="ORF">JN11_04047</name>
</gene>
<protein>
    <submittedName>
        <fullName evidence="2">Uncharacterized protein</fullName>
    </submittedName>
</protein>
<feature type="compositionally biased region" description="Acidic residues" evidence="1">
    <location>
        <begin position="38"/>
        <end position="63"/>
    </location>
</feature>
<accession>A0A562TS87</accession>
<evidence type="ECO:0000256" key="1">
    <source>
        <dbReference type="SAM" id="MobiDB-lite"/>
    </source>
</evidence>